<keyword evidence="2" id="KW-1185">Reference proteome</keyword>
<reference evidence="1" key="1">
    <citation type="submission" date="2021-02" db="EMBL/GenBank/DDBJ databases">
        <authorList>
            <person name="Dougan E. K."/>
            <person name="Rhodes N."/>
            <person name="Thang M."/>
            <person name="Chan C."/>
        </authorList>
    </citation>
    <scope>NUCLEOTIDE SEQUENCE</scope>
</reference>
<organism evidence="1 2">
    <name type="scientific">Symbiodinium pilosum</name>
    <name type="common">Dinoflagellate</name>
    <dbReference type="NCBI Taxonomy" id="2952"/>
    <lineage>
        <taxon>Eukaryota</taxon>
        <taxon>Sar</taxon>
        <taxon>Alveolata</taxon>
        <taxon>Dinophyceae</taxon>
        <taxon>Suessiales</taxon>
        <taxon>Symbiodiniaceae</taxon>
        <taxon>Symbiodinium</taxon>
    </lineage>
</organism>
<dbReference type="Proteomes" id="UP000649617">
    <property type="component" value="Unassembled WGS sequence"/>
</dbReference>
<sequence>METAEIAREEEMIAGTMTVAATAGTVEGPVVATAETGDAADAMIATVAPAMIETAAHAVRLVREEGRVATGVECLDQSWPLVGLVARALGLRLVDSWIDLDKMVGTCHGILIPQIGSAQVSPKTFRTPFGPGHCFVNCYHDLLMFWQEALYHCWRLRLYFYC</sequence>
<accession>A0A812SN46</accession>
<protein>
    <submittedName>
        <fullName evidence="1">Uncharacterized protein</fullName>
    </submittedName>
</protein>
<evidence type="ECO:0000313" key="2">
    <source>
        <dbReference type="Proteomes" id="UP000649617"/>
    </source>
</evidence>
<comment type="caution">
    <text evidence="1">The sequence shown here is derived from an EMBL/GenBank/DDBJ whole genome shotgun (WGS) entry which is preliminary data.</text>
</comment>
<name>A0A812SN46_SYMPI</name>
<gene>
    <name evidence="1" type="ORF">SPIL2461_LOCUS12306</name>
</gene>
<evidence type="ECO:0000313" key="1">
    <source>
        <dbReference type="EMBL" id="CAE7481746.1"/>
    </source>
</evidence>
<dbReference type="EMBL" id="CAJNIZ010025113">
    <property type="protein sequence ID" value="CAE7481746.1"/>
    <property type="molecule type" value="Genomic_DNA"/>
</dbReference>
<dbReference type="AlphaFoldDB" id="A0A812SN46"/>
<proteinExistence type="predicted"/>